<proteinExistence type="predicted"/>
<evidence type="ECO:0000313" key="3">
    <source>
        <dbReference type="Proteomes" id="UP000719766"/>
    </source>
</evidence>
<dbReference type="PANTHER" id="PTHR46929:SF3">
    <property type="entry name" value="MYB_SANT-LIKE DOMAIN-CONTAINING PROTEIN"/>
    <property type="match status" value="1"/>
</dbReference>
<dbReference type="PANTHER" id="PTHR46929">
    <property type="entry name" value="EXPRESSED PROTEIN"/>
    <property type="match status" value="1"/>
</dbReference>
<name>A0A9P7AJR8_9AGAM</name>
<feature type="compositionally biased region" description="Basic residues" evidence="1">
    <location>
        <begin position="16"/>
        <end position="25"/>
    </location>
</feature>
<dbReference type="AlphaFoldDB" id="A0A9P7AJR8"/>
<dbReference type="GeneID" id="64600736"/>
<gene>
    <name evidence="2" type="ORF">HD556DRAFT_1445652</name>
</gene>
<feature type="compositionally biased region" description="Polar residues" evidence="1">
    <location>
        <begin position="26"/>
        <end position="40"/>
    </location>
</feature>
<dbReference type="RefSeq" id="XP_041157799.1">
    <property type="nucleotide sequence ID" value="XM_041306972.1"/>
</dbReference>
<dbReference type="Proteomes" id="UP000719766">
    <property type="component" value="Unassembled WGS sequence"/>
</dbReference>
<feature type="compositionally biased region" description="Polar residues" evidence="1">
    <location>
        <begin position="206"/>
        <end position="215"/>
    </location>
</feature>
<keyword evidence="3" id="KW-1185">Reference proteome</keyword>
<reference evidence="2" key="1">
    <citation type="journal article" date="2020" name="New Phytol.">
        <title>Comparative genomics reveals dynamic genome evolution in host specialist ectomycorrhizal fungi.</title>
        <authorList>
            <person name="Lofgren L.A."/>
            <person name="Nguyen N.H."/>
            <person name="Vilgalys R."/>
            <person name="Ruytinx J."/>
            <person name="Liao H.L."/>
            <person name="Branco S."/>
            <person name="Kuo A."/>
            <person name="LaButti K."/>
            <person name="Lipzen A."/>
            <person name="Andreopoulos W."/>
            <person name="Pangilinan J."/>
            <person name="Riley R."/>
            <person name="Hundley H."/>
            <person name="Na H."/>
            <person name="Barry K."/>
            <person name="Grigoriev I.V."/>
            <person name="Stajich J.E."/>
            <person name="Kennedy P.G."/>
        </authorList>
    </citation>
    <scope>NUCLEOTIDE SEQUENCE</scope>
    <source>
        <strain evidence="2">S12</strain>
    </source>
</reference>
<evidence type="ECO:0008006" key="4">
    <source>
        <dbReference type="Google" id="ProtNLM"/>
    </source>
</evidence>
<evidence type="ECO:0000313" key="2">
    <source>
        <dbReference type="EMBL" id="KAG1790871.1"/>
    </source>
</evidence>
<sequence length="373" mass="41161">MSSVVGIPTSKLRRRCSARSLRSRGHISNESDSQCPTNVSNIRSRKPTAYWTKQEEELFLQFLHEQKSITDDGNFKTKTFNEVSNHLKEKFPMQRSAEKTHSVCHSKWANRASGFTWSDEHGAGITLETESAWAAFVKGCAAAKSFKNKGFPFFDLINNIHLHGKRQGNNSNIYYSPTGFDSMSSTMTSSASSALEALNLSPPTPSVNETNTSTSMRRDATTEATGSNLPNLSLPSSVPSTFLSSSNTSSVITSVSRNSKHRHDSQSAFGSVPPVSGGKCSRPVSVAAKVQQESSDELVRFNNIFETFTVKFDDSQSSSNPEYTQALKLLRDDSTTIGLSPQERMDIGSFLGRNPRDITLYVNSDVEVRELWL</sequence>
<evidence type="ECO:0000256" key="1">
    <source>
        <dbReference type="SAM" id="MobiDB-lite"/>
    </source>
</evidence>
<dbReference type="EMBL" id="JABBWE010000046">
    <property type="protein sequence ID" value="KAG1790871.1"/>
    <property type="molecule type" value="Genomic_DNA"/>
</dbReference>
<feature type="region of interest" description="Disordered" evidence="1">
    <location>
        <begin position="193"/>
        <end position="231"/>
    </location>
</feature>
<protein>
    <recommendedName>
        <fullName evidence="4">Myb-like domain-containing protein</fullName>
    </recommendedName>
</protein>
<dbReference type="OrthoDB" id="2671340at2759"/>
<organism evidence="2 3">
    <name type="scientific">Suillus plorans</name>
    <dbReference type="NCBI Taxonomy" id="116603"/>
    <lineage>
        <taxon>Eukaryota</taxon>
        <taxon>Fungi</taxon>
        <taxon>Dikarya</taxon>
        <taxon>Basidiomycota</taxon>
        <taxon>Agaricomycotina</taxon>
        <taxon>Agaricomycetes</taxon>
        <taxon>Agaricomycetidae</taxon>
        <taxon>Boletales</taxon>
        <taxon>Suillineae</taxon>
        <taxon>Suillaceae</taxon>
        <taxon>Suillus</taxon>
    </lineage>
</organism>
<accession>A0A9P7AJR8</accession>
<comment type="caution">
    <text evidence="2">The sequence shown here is derived from an EMBL/GenBank/DDBJ whole genome shotgun (WGS) entry which is preliminary data.</text>
</comment>
<feature type="region of interest" description="Disordered" evidence="1">
    <location>
        <begin position="257"/>
        <end position="276"/>
    </location>
</feature>
<feature type="region of interest" description="Disordered" evidence="1">
    <location>
        <begin position="16"/>
        <end position="40"/>
    </location>
</feature>